<dbReference type="InterPro" id="IPR052710">
    <property type="entry name" value="CAAX_protease"/>
</dbReference>
<evidence type="ECO:0000259" key="2">
    <source>
        <dbReference type="Pfam" id="PF02517"/>
    </source>
</evidence>
<gene>
    <name evidence="3" type="ORF">GEMHA0001_0680</name>
</gene>
<dbReference type="GO" id="GO:0006508">
    <property type="term" value="P:proteolysis"/>
    <property type="evidence" value="ECO:0007669"/>
    <property type="project" value="UniProtKB-KW"/>
</dbReference>
<protein>
    <submittedName>
        <fullName evidence="3">CAAX amino terminal protease family protein</fullName>
    </submittedName>
</protein>
<dbReference type="OrthoDB" id="2194912at2"/>
<dbReference type="EMBL" id="ACDZ02000014">
    <property type="protein sequence ID" value="EER67573.1"/>
    <property type="molecule type" value="Genomic_DNA"/>
</dbReference>
<sequence length="230" mass="26087">MRISFTRGNVSHLLLSGFIYILAVFILPLQLPRNISVDNRVSIVLVLSITATFILSILAIKNKNDIDRQKSTYNLITVIAIGIIGFVSMMLLQGFINGLLVYLSNFFNFETKSKNTSNVVEIIKMKPYFILYVAVLGPIMEELFFRKAVFGYFYDAMIGSKDWIRFTIPALITGFIFALPHDGISPIMVIYVGMSFVFSYLYLHTRSILTPIISHILMNSLVVLVQVYFA</sequence>
<feature type="transmembrane region" description="Helical" evidence="1">
    <location>
        <begin position="72"/>
        <end position="96"/>
    </location>
</feature>
<feature type="transmembrane region" description="Helical" evidence="1">
    <location>
        <begin position="41"/>
        <end position="60"/>
    </location>
</feature>
<dbReference type="PANTHER" id="PTHR36435">
    <property type="entry name" value="SLR1288 PROTEIN"/>
    <property type="match status" value="1"/>
</dbReference>
<dbReference type="GO" id="GO:0004175">
    <property type="term" value="F:endopeptidase activity"/>
    <property type="evidence" value="ECO:0007669"/>
    <property type="project" value="UniProtKB-ARBA"/>
</dbReference>
<dbReference type="eggNOG" id="COG1266">
    <property type="taxonomic scope" value="Bacteria"/>
</dbReference>
<dbReference type="GeneID" id="93287714"/>
<dbReference type="GO" id="GO:0080120">
    <property type="term" value="P:CAAX-box protein maturation"/>
    <property type="evidence" value="ECO:0007669"/>
    <property type="project" value="UniProtKB-ARBA"/>
</dbReference>
<keyword evidence="1" id="KW-0472">Membrane</keyword>
<evidence type="ECO:0000256" key="1">
    <source>
        <dbReference type="SAM" id="Phobius"/>
    </source>
</evidence>
<feature type="transmembrane region" description="Helical" evidence="1">
    <location>
        <begin position="129"/>
        <end position="150"/>
    </location>
</feature>
<dbReference type="Proteomes" id="UP000006004">
    <property type="component" value="Unassembled WGS sequence"/>
</dbReference>
<keyword evidence="4" id="KW-1185">Reference proteome</keyword>
<name>C5NYZ0_9BACL</name>
<dbReference type="PANTHER" id="PTHR36435:SF6">
    <property type="entry name" value="ABORTIVE INFECTION PROTEIN"/>
    <property type="match status" value="1"/>
</dbReference>
<dbReference type="Pfam" id="PF02517">
    <property type="entry name" value="Rce1-like"/>
    <property type="match status" value="1"/>
</dbReference>
<keyword evidence="3" id="KW-0645">Protease</keyword>
<proteinExistence type="predicted"/>
<organism evidence="3 4">
    <name type="scientific">Gemella haemolysans ATCC 10379</name>
    <dbReference type="NCBI Taxonomy" id="546270"/>
    <lineage>
        <taxon>Bacteria</taxon>
        <taxon>Bacillati</taxon>
        <taxon>Bacillota</taxon>
        <taxon>Bacilli</taxon>
        <taxon>Bacillales</taxon>
        <taxon>Gemellaceae</taxon>
        <taxon>Gemella</taxon>
    </lineage>
</organism>
<feature type="transmembrane region" description="Helical" evidence="1">
    <location>
        <begin position="12"/>
        <end position="29"/>
    </location>
</feature>
<dbReference type="RefSeq" id="WP_003144879.1">
    <property type="nucleotide sequence ID" value="NZ_ACDZ02000014.1"/>
</dbReference>
<feature type="transmembrane region" description="Helical" evidence="1">
    <location>
        <begin position="162"/>
        <end position="179"/>
    </location>
</feature>
<dbReference type="InterPro" id="IPR003675">
    <property type="entry name" value="Rce1/LyrA-like_dom"/>
</dbReference>
<accession>C5NYZ0</accession>
<feature type="transmembrane region" description="Helical" evidence="1">
    <location>
        <begin position="185"/>
        <end position="203"/>
    </location>
</feature>
<evidence type="ECO:0000313" key="3">
    <source>
        <dbReference type="EMBL" id="EER67573.1"/>
    </source>
</evidence>
<reference evidence="3" key="1">
    <citation type="submission" date="2009-01" db="EMBL/GenBank/DDBJ databases">
        <authorList>
            <person name="Fulton L."/>
            <person name="Clifton S."/>
            <person name="Chinwalla A.T."/>
            <person name="Mitreva M."/>
            <person name="Sodergren E."/>
            <person name="Weinstock G."/>
            <person name="Clifton S."/>
            <person name="Dooling D.J."/>
            <person name="Fulton B."/>
            <person name="Minx P."/>
            <person name="Pepin K.H."/>
            <person name="Johnson M."/>
            <person name="Bhonagiri V."/>
            <person name="Nash W.E."/>
            <person name="Mardis E.R."/>
            <person name="Wilson R.K."/>
        </authorList>
    </citation>
    <scope>NUCLEOTIDE SEQUENCE [LARGE SCALE GENOMIC DNA]</scope>
    <source>
        <strain evidence="3">ATCC 10379</strain>
    </source>
</reference>
<feature type="domain" description="CAAX prenyl protease 2/Lysostaphin resistance protein A-like" evidence="2">
    <location>
        <begin position="128"/>
        <end position="220"/>
    </location>
</feature>
<keyword evidence="1" id="KW-0812">Transmembrane</keyword>
<comment type="caution">
    <text evidence="3">The sequence shown here is derived from an EMBL/GenBank/DDBJ whole genome shotgun (WGS) entry which is preliminary data.</text>
</comment>
<feature type="transmembrane region" description="Helical" evidence="1">
    <location>
        <begin position="208"/>
        <end position="229"/>
    </location>
</feature>
<dbReference type="AlphaFoldDB" id="C5NYZ0"/>
<keyword evidence="1" id="KW-1133">Transmembrane helix</keyword>
<evidence type="ECO:0000313" key="4">
    <source>
        <dbReference type="Proteomes" id="UP000006004"/>
    </source>
</evidence>
<keyword evidence="3" id="KW-0378">Hydrolase</keyword>
<reference evidence="3" key="2">
    <citation type="submission" date="2009-06" db="EMBL/GenBank/DDBJ databases">
        <authorList>
            <person name="Sebastian Y."/>
            <person name="Madupu R."/>
            <person name="Durkin A.S."/>
            <person name="Torralba M."/>
            <person name="Methe B."/>
            <person name="Sutton G.G."/>
            <person name="Strausberg R.L."/>
            <person name="Nelson K.E."/>
        </authorList>
    </citation>
    <scope>NUCLEOTIDE SEQUENCE [LARGE SCALE GENOMIC DNA]</scope>
    <source>
        <strain evidence="3">ATCC 10379</strain>
    </source>
</reference>